<feature type="transmembrane region" description="Helical" evidence="6">
    <location>
        <begin position="140"/>
        <end position="162"/>
    </location>
</feature>
<dbReference type="OrthoDB" id="3728782at2"/>
<dbReference type="EMBL" id="VOIR01000014">
    <property type="protein sequence ID" value="KAA6433039.1"/>
    <property type="molecule type" value="Genomic_DNA"/>
</dbReference>
<proteinExistence type="predicted"/>
<feature type="transmembrane region" description="Helical" evidence="6">
    <location>
        <begin position="104"/>
        <end position="128"/>
    </location>
</feature>
<feature type="transmembrane region" description="Helical" evidence="6">
    <location>
        <begin position="57"/>
        <end position="83"/>
    </location>
</feature>
<evidence type="ECO:0000256" key="6">
    <source>
        <dbReference type="SAM" id="Phobius"/>
    </source>
</evidence>
<keyword evidence="8" id="KW-1185">Reference proteome</keyword>
<dbReference type="GO" id="GO:0005886">
    <property type="term" value="C:plasma membrane"/>
    <property type="evidence" value="ECO:0007669"/>
    <property type="project" value="UniProtKB-SubCell"/>
</dbReference>
<dbReference type="Proteomes" id="UP000323221">
    <property type="component" value="Unassembled WGS sequence"/>
</dbReference>
<feature type="transmembrane region" description="Helical" evidence="6">
    <location>
        <begin position="174"/>
        <end position="195"/>
    </location>
</feature>
<dbReference type="PANTHER" id="PTHR30250:SF11">
    <property type="entry name" value="O-ANTIGEN TRANSPORTER-RELATED"/>
    <property type="match status" value="1"/>
</dbReference>
<name>A0A5M8QAR8_9MICO</name>
<evidence type="ECO:0000256" key="3">
    <source>
        <dbReference type="ARBA" id="ARBA00022692"/>
    </source>
</evidence>
<keyword evidence="3 6" id="KW-0812">Transmembrane</keyword>
<feature type="transmembrane region" description="Helical" evidence="6">
    <location>
        <begin position="356"/>
        <end position="375"/>
    </location>
</feature>
<reference evidence="7 8" key="1">
    <citation type="submission" date="2019-08" db="EMBL/GenBank/DDBJ databases">
        <title>Agrococcus lahaulensis sp. nov., isolated from a cold desert of the Indian Himalayas.</title>
        <authorList>
            <person name="Qu J.H."/>
        </authorList>
    </citation>
    <scope>NUCLEOTIDE SEQUENCE [LARGE SCALE GENOMIC DNA]</scope>
    <source>
        <strain evidence="7 8">NS18</strain>
    </source>
</reference>
<sequence>MIGATRARPARRTRGRWHQVGSAAAAKVVVMALTGIVGLVTSRIILDGFGVEAYAQYGLLASLPALLPFADLGIAAVLINAAAESEDPRRDALLRRTITSALRILLVAGGIIAAASLLLGAFDAWPAILGPGLMSGGGWVAAACMAIFGLTLPLTIGARLLVGLGRNTTQIFTQALTAPLILVLIGGCALLGVPAGQQLAVFAYMASAAVASTSLVVAARIVSPQLGAAAREVPHLRQAPSVPVMHLALPMLVQMLALPATMHTARILISHLDGAEELADYNLASQLFGIALQTIAAAGLALWPIFARARAADRVDSPRSVALWFLGGGLVLGGGVAVLAPWLVELVSAGKLTLDPLLLAAFVLFVAAQAAKYPLGMYMTDARGLRFQVVPTLMMIPIGLGMSLWLIPVLGAAGSVIAVTAAVVVCQVLPNVSYVARDLRDRRAAQAAQ</sequence>
<feature type="transmembrane region" description="Helical" evidence="6">
    <location>
        <begin position="20"/>
        <end position="45"/>
    </location>
</feature>
<accession>A0A5M8QAR8</accession>
<evidence type="ECO:0000256" key="4">
    <source>
        <dbReference type="ARBA" id="ARBA00022989"/>
    </source>
</evidence>
<protein>
    <submittedName>
        <fullName evidence="7">Oligosaccharide flippase family protein</fullName>
    </submittedName>
</protein>
<feature type="transmembrane region" description="Helical" evidence="6">
    <location>
        <begin position="387"/>
        <end position="407"/>
    </location>
</feature>
<keyword evidence="2" id="KW-1003">Cell membrane</keyword>
<evidence type="ECO:0000256" key="1">
    <source>
        <dbReference type="ARBA" id="ARBA00004651"/>
    </source>
</evidence>
<evidence type="ECO:0000313" key="7">
    <source>
        <dbReference type="EMBL" id="KAA6433039.1"/>
    </source>
</evidence>
<evidence type="ECO:0000256" key="2">
    <source>
        <dbReference type="ARBA" id="ARBA00022475"/>
    </source>
</evidence>
<feature type="transmembrane region" description="Helical" evidence="6">
    <location>
        <begin position="201"/>
        <end position="223"/>
    </location>
</feature>
<keyword evidence="4 6" id="KW-1133">Transmembrane helix</keyword>
<comment type="subcellular location">
    <subcellularLocation>
        <location evidence="1">Cell membrane</location>
        <topology evidence="1">Multi-pass membrane protein</topology>
    </subcellularLocation>
</comment>
<evidence type="ECO:0000256" key="5">
    <source>
        <dbReference type="ARBA" id="ARBA00023136"/>
    </source>
</evidence>
<dbReference type="InterPro" id="IPR050833">
    <property type="entry name" value="Poly_Biosynth_Transport"/>
</dbReference>
<feature type="transmembrane region" description="Helical" evidence="6">
    <location>
        <begin position="244"/>
        <end position="267"/>
    </location>
</feature>
<gene>
    <name evidence="7" type="ORF">FQ330_08775</name>
</gene>
<dbReference type="RefSeq" id="WP_128189659.1">
    <property type="nucleotide sequence ID" value="NZ_VOIR01000014.1"/>
</dbReference>
<feature type="transmembrane region" description="Helical" evidence="6">
    <location>
        <begin position="321"/>
        <end position="344"/>
    </location>
</feature>
<evidence type="ECO:0000313" key="8">
    <source>
        <dbReference type="Proteomes" id="UP000323221"/>
    </source>
</evidence>
<feature type="transmembrane region" description="Helical" evidence="6">
    <location>
        <begin position="287"/>
        <end position="309"/>
    </location>
</feature>
<comment type="caution">
    <text evidence="7">The sequence shown here is derived from an EMBL/GenBank/DDBJ whole genome shotgun (WGS) entry which is preliminary data.</text>
</comment>
<dbReference type="InterPro" id="IPR002797">
    <property type="entry name" value="Polysacc_synth"/>
</dbReference>
<organism evidence="7 8">
    <name type="scientific">Agrococcus sediminis</name>
    <dbReference type="NCBI Taxonomy" id="2599924"/>
    <lineage>
        <taxon>Bacteria</taxon>
        <taxon>Bacillati</taxon>
        <taxon>Actinomycetota</taxon>
        <taxon>Actinomycetes</taxon>
        <taxon>Micrococcales</taxon>
        <taxon>Microbacteriaceae</taxon>
        <taxon>Agrococcus</taxon>
    </lineage>
</organism>
<dbReference type="PANTHER" id="PTHR30250">
    <property type="entry name" value="PST FAMILY PREDICTED COLANIC ACID TRANSPORTER"/>
    <property type="match status" value="1"/>
</dbReference>
<dbReference type="AlphaFoldDB" id="A0A5M8QAR8"/>
<feature type="transmembrane region" description="Helical" evidence="6">
    <location>
        <begin position="413"/>
        <end position="436"/>
    </location>
</feature>
<dbReference type="Pfam" id="PF01943">
    <property type="entry name" value="Polysacc_synt"/>
    <property type="match status" value="1"/>
</dbReference>
<keyword evidence="5 6" id="KW-0472">Membrane</keyword>